<dbReference type="GO" id="GO:0004553">
    <property type="term" value="F:hydrolase activity, hydrolyzing O-glycosyl compounds"/>
    <property type="evidence" value="ECO:0007669"/>
    <property type="project" value="InterPro"/>
</dbReference>
<reference evidence="5 6" key="1">
    <citation type="submission" date="2018-06" db="EMBL/GenBank/DDBJ databases">
        <title>Chryseolinea flavus sp. nov., a member of the phylum Bacteroidetes isolated from soil.</title>
        <authorList>
            <person name="Li Y."/>
            <person name="Wang J."/>
        </authorList>
    </citation>
    <scope>NUCLEOTIDE SEQUENCE [LARGE SCALE GENOMIC DNA]</scope>
    <source>
        <strain evidence="5 6">SDU1-6</strain>
    </source>
</reference>
<accession>A0A364XYN2</accession>
<dbReference type="GO" id="GO:0005975">
    <property type="term" value="P:carbohydrate metabolic process"/>
    <property type="evidence" value="ECO:0007669"/>
    <property type="project" value="InterPro"/>
</dbReference>
<dbReference type="InterPro" id="IPR012338">
    <property type="entry name" value="Beta-lactam/transpept-like"/>
</dbReference>
<dbReference type="Proteomes" id="UP000251889">
    <property type="component" value="Unassembled WGS sequence"/>
</dbReference>
<evidence type="ECO:0000259" key="4">
    <source>
        <dbReference type="Pfam" id="PF00933"/>
    </source>
</evidence>
<evidence type="ECO:0000313" key="6">
    <source>
        <dbReference type="Proteomes" id="UP000251889"/>
    </source>
</evidence>
<dbReference type="InterPro" id="IPR017853">
    <property type="entry name" value="GH"/>
</dbReference>
<proteinExistence type="predicted"/>
<protein>
    <submittedName>
        <fullName evidence="5">Glycosyl hydrolase</fullName>
    </submittedName>
</protein>
<evidence type="ECO:0000259" key="3">
    <source>
        <dbReference type="Pfam" id="PF00144"/>
    </source>
</evidence>
<comment type="caution">
    <text evidence="5">The sequence shown here is derived from an EMBL/GenBank/DDBJ whole genome shotgun (WGS) entry which is preliminary data.</text>
</comment>
<feature type="domain" description="Beta-lactamase-related" evidence="3">
    <location>
        <begin position="578"/>
        <end position="943"/>
    </location>
</feature>
<keyword evidence="1 5" id="KW-0378">Hydrolase</keyword>
<feature type="signal peptide" evidence="2">
    <location>
        <begin position="1"/>
        <end position="20"/>
    </location>
</feature>
<dbReference type="InterPro" id="IPR001764">
    <property type="entry name" value="Glyco_hydro_3_N"/>
</dbReference>
<dbReference type="OrthoDB" id="9805821at2"/>
<dbReference type="SUPFAM" id="SSF51445">
    <property type="entry name" value="(Trans)glycosidases"/>
    <property type="match status" value="1"/>
</dbReference>
<feature type="chain" id="PRO_5016661581" evidence="2">
    <location>
        <begin position="21"/>
        <end position="963"/>
    </location>
</feature>
<dbReference type="Pfam" id="PF00933">
    <property type="entry name" value="Glyco_hydro_3"/>
    <property type="match status" value="1"/>
</dbReference>
<dbReference type="Pfam" id="PF00144">
    <property type="entry name" value="Beta-lactamase"/>
    <property type="match status" value="1"/>
</dbReference>
<dbReference type="PANTHER" id="PTHR43283">
    <property type="entry name" value="BETA-LACTAMASE-RELATED"/>
    <property type="match status" value="1"/>
</dbReference>
<evidence type="ECO:0000256" key="2">
    <source>
        <dbReference type="SAM" id="SignalP"/>
    </source>
</evidence>
<feature type="domain" description="Glycoside hydrolase family 3 N-terminal" evidence="4">
    <location>
        <begin position="38"/>
        <end position="351"/>
    </location>
</feature>
<evidence type="ECO:0000313" key="5">
    <source>
        <dbReference type="EMBL" id="RAV99390.1"/>
    </source>
</evidence>
<sequence>MRKFLGCLVLTVSIAQVAWAQAEKDRWVDSVLATMNMSDKIGQLMMIRIDDKPASLEFATARIKNNKVGGIYFTAGHPVAITEAVNKLQEISDVPLFIGVDTRFGLVLDSTIHYPTPTALGAIRNDSMLHALGEDIGRQVKIIGGNLVFSPIANVLQAGDSASIISFGENRFRVSHKANAFFNGLNKRRVIVCATDFPIQSVNIQDIARGGIPQSRFRIDTLQTFAFKKLFERNVDGVMINPHEMPLFYSNVSLAKKNRFTSKAITSVLSGDWLKNDQNFKGLVFSNVPEQSNFGPKAKEGEAEMFAFVGHNDILITSEDVSPGIRRIRKLIRKEEVYEKQLDESVRKILSAKFDAGLTEKQPVATHDILARLNQPGLDLNEDLYQASITVARDIAKTLPIQQLDNRRFAYISLGENSSSRIFFDYLSKYVHVSKFVLGEKTEINALAASVKEHEVIFVSVFPETNDVLIERLKRLVALVSPDHRLVLCDFGNASMMRAADFFPTIITAYHNSDEMAKVVPEIIFGALKADGILPYTASKEVAEGNGIETKVLKRLSYSIPEDAGMDSKMLSKIDKIALEAVRSGATPGCQVLVARKGKVVYEKSFGYLRYDSATSVSSETIYDLASLTKVSATLQAVMFMQEKGLIDVNKKLSYYLPELKKTNKKDLTLVDLLTHQGGLVPFIPLWNQTVKDTSYLPLFYSRAKSTEYPLQVAPNLFASPTIRDSVWTWIIHSKMAEKPPRTPYSYKYSDLGFMMMQFLSERLLNQPMDEFLRQNFYEPLGAYTMGYTPLLQFPAQTIAPTEDDKIYRKTLVLGTVHDERAAMMGGIAGHAGLFSNASDLAKLGQMLLQEGYYGGVRYYKPETVRLFTHKQFEKSRRGLGWDKPIQSDVSSPTSMYASTRTFGHTGFTGTCLWVDPEFELVYIFLSNRVYPDRSNKLVNNNIRSRIQDVVYQSIFKYCAYSP</sequence>
<dbReference type="PANTHER" id="PTHR43283:SF11">
    <property type="entry name" value="BETA-LACTAMASE-RELATED DOMAIN-CONTAINING PROTEIN"/>
    <property type="match status" value="1"/>
</dbReference>
<evidence type="ECO:0000256" key="1">
    <source>
        <dbReference type="ARBA" id="ARBA00022801"/>
    </source>
</evidence>
<dbReference type="Gene3D" id="3.20.20.300">
    <property type="entry name" value="Glycoside hydrolase, family 3, N-terminal domain"/>
    <property type="match status" value="1"/>
</dbReference>
<gene>
    <name evidence="5" type="ORF">DQQ10_19390</name>
</gene>
<dbReference type="AlphaFoldDB" id="A0A364XYN2"/>
<dbReference type="InterPro" id="IPR001466">
    <property type="entry name" value="Beta-lactam-related"/>
</dbReference>
<dbReference type="InterPro" id="IPR050789">
    <property type="entry name" value="Diverse_Enzym_Activities"/>
</dbReference>
<organism evidence="5 6">
    <name type="scientific">Pseudochryseolinea flava</name>
    <dbReference type="NCBI Taxonomy" id="2059302"/>
    <lineage>
        <taxon>Bacteria</taxon>
        <taxon>Pseudomonadati</taxon>
        <taxon>Bacteroidota</taxon>
        <taxon>Cytophagia</taxon>
        <taxon>Cytophagales</taxon>
        <taxon>Fulvivirgaceae</taxon>
        <taxon>Pseudochryseolinea</taxon>
    </lineage>
</organism>
<keyword evidence="6" id="KW-1185">Reference proteome</keyword>
<dbReference type="InterPro" id="IPR036962">
    <property type="entry name" value="Glyco_hydro_3_N_sf"/>
</dbReference>
<dbReference type="Gene3D" id="3.40.710.10">
    <property type="entry name" value="DD-peptidase/beta-lactamase superfamily"/>
    <property type="match status" value="1"/>
</dbReference>
<dbReference type="EMBL" id="QMFY01000011">
    <property type="protein sequence ID" value="RAV99390.1"/>
    <property type="molecule type" value="Genomic_DNA"/>
</dbReference>
<keyword evidence="2" id="KW-0732">Signal</keyword>
<name>A0A364XYN2_9BACT</name>
<dbReference type="SUPFAM" id="SSF56601">
    <property type="entry name" value="beta-lactamase/transpeptidase-like"/>
    <property type="match status" value="1"/>
</dbReference>
<dbReference type="RefSeq" id="WP_112748579.1">
    <property type="nucleotide sequence ID" value="NZ_QMFY01000011.1"/>
</dbReference>